<evidence type="ECO:0000313" key="2">
    <source>
        <dbReference type="EMBL" id="GAA2625535.1"/>
    </source>
</evidence>
<reference evidence="3" key="1">
    <citation type="journal article" date="2019" name="Int. J. Syst. Evol. Microbiol.">
        <title>The Global Catalogue of Microorganisms (GCM) 10K type strain sequencing project: providing services to taxonomists for standard genome sequencing and annotation.</title>
        <authorList>
            <consortium name="The Broad Institute Genomics Platform"/>
            <consortium name="The Broad Institute Genome Sequencing Center for Infectious Disease"/>
            <person name="Wu L."/>
            <person name="Ma J."/>
        </authorList>
    </citation>
    <scope>NUCLEOTIDE SEQUENCE [LARGE SCALE GENOMIC DNA]</scope>
    <source>
        <strain evidence="3">JCM 16373</strain>
    </source>
</reference>
<evidence type="ECO:0000313" key="3">
    <source>
        <dbReference type="Proteomes" id="UP001501447"/>
    </source>
</evidence>
<comment type="caution">
    <text evidence="2">The sequence shown here is derived from an EMBL/GenBank/DDBJ whole genome shotgun (WGS) entry which is preliminary data.</text>
</comment>
<protein>
    <submittedName>
        <fullName evidence="2">Uncharacterized protein</fullName>
    </submittedName>
</protein>
<organism evidence="2 3">
    <name type="scientific">Streptomyces axinellae</name>
    <dbReference type="NCBI Taxonomy" id="552788"/>
    <lineage>
        <taxon>Bacteria</taxon>
        <taxon>Bacillati</taxon>
        <taxon>Actinomycetota</taxon>
        <taxon>Actinomycetes</taxon>
        <taxon>Kitasatosporales</taxon>
        <taxon>Streptomycetaceae</taxon>
        <taxon>Streptomyces</taxon>
    </lineage>
</organism>
<gene>
    <name evidence="2" type="ORF">GCM10009863_45250</name>
</gene>
<dbReference type="EMBL" id="BAAARJ010000015">
    <property type="protein sequence ID" value="GAA2625535.1"/>
    <property type="molecule type" value="Genomic_DNA"/>
</dbReference>
<accession>A0ABP6CPU4</accession>
<keyword evidence="3" id="KW-1185">Reference proteome</keyword>
<feature type="region of interest" description="Disordered" evidence="1">
    <location>
        <begin position="71"/>
        <end position="103"/>
    </location>
</feature>
<dbReference type="Proteomes" id="UP001501447">
    <property type="component" value="Unassembled WGS sequence"/>
</dbReference>
<name>A0ABP6CPU4_9ACTN</name>
<evidence type="ECO:0000256" key="1">
    <source>
        <dbReference type="SAM" id="MobiDB-lite"/>
    </source>
</evidence>
<sequence length="103" mass="11122">MTLSLLKGSVTPLRLITVSDAFSTVVKRREQWGHWRRRLIAAPSSAVRLSTTRLSGCRQKGQCIDSTLPGLSEPSPCMTDSAAQAPSQEPLDAHPSIGQVPPE</sequence>
<proteinExistence type="predicted"/>